<proteinExistence type="predicted"/>
<reference evidence="2 3" key="1">
    <citation type="journal article" date="2017" name="Nature">
        <title>The Apostasia genome and the evolution of orchids.</title>
        <authorList>
            <person name="Zhang G.Q."/>
            <person name="Liu K.W."/>
            <person name="Li Z."/>
            <person name="Lohaus R."/>
            <person name="Hsiao Y.Y."/>
            <person name="Niu S.C."/>
            <person name="Wang J.Y."/>
            <person name="Lin Y.C."/>
            <person name="Xu Q."/>
            <person name="Chen L.J."/>
            <person name="Yoshida K."/>
            <person name="Fujiwara S."/>
            <person name="Wang Z.W."/>
            <person name="Zhang Y.Q."/>
            <person name="Mitsuda N."/>
            <person name="Wang M."/>
            <person name="Liu G.H."/>
            <person name="Pecoraro L."/>
            <person name="Huang H.X."/>
            <person name="Xiao X.J."/>
            <person name="Lin M."/>
            <person name="Wu X.Y."/>
            <person name="Wu W.L."/>
            <person name="Chen Y.Y."/>
            <person name="Chang S.B."/>
            <person name="Sakamoto S."/>
            <person name="Ohme-Takagi M."/>
            <person name="Yagi M."/>
            <person name="Zeng S.J."/>
            <person name="Shen C.Y."/>
            <person name="Yeh C.M."/>
            <person name="Luo Y.B."/>
            <person name="Tsai W.C."/>
            <person name="Van de Peer Y."/>
            <person name="Liu Z.J."/>
        </authorList>
    </citation>
    <scope>NUCLEOTIDE SEQUENCE [LARGE SCALE GENOMIC DNA]</scope>
    <source>
        <strain evidence="3">cv. Shenzhen</strain>
        <tissue evidence="2">Stem</tissue>
    </source>
</reference>
<dbReference type="Proteomes" id="UP000236161">
    <property type="component" value="Unassembled WGS sequence"/>
</dbReference>
<accession>A0A2I0ALY7</accession>
<gene>
    <name evidence="2" type="ORF">AXF42_Ash015354</name>
</gene>
<protein>
    <recommendedName>
        <fullName evidence="4">Anaphase-promoting complex subunit CDC26</fullName>
    </recommendedName>
</protein>
<dbReference type="AlphaFoldDB" id="A0A2I0ALY7"/>
<name>A0A2I0ALY7_9ASPA</name>
<evidence type="ECO:0000256" key="1">
    <source>
        <dbReference type="SAM" id="MobiDB-lite"/>
    </source>
</evidence>
<sequence>MLRRKPSVIELKVDDKEEIEEALRLRSRSTLNPSTSNPNPNPSSSSSSLLQHFLEPLDPAAKAHRIGLLPPTKP</sequence>
<keyword evidence="3" id="KW-1185">Reference proteome</keyword>
<evidence type="ECO:0008006" key="4">
    <source>
        <dbReference type="Google" id="ProtNLM"/>
    </source>
</evidence>
<feature type="compositionally biased region" description="Low complexity" evidence="1">
    <location>
        <begin position="28"/>
        <end position="50"/>
    </location>
</feature>
<evidence type="ECO:0000313" key="2">
    <source>
        <dbReference type="EMBL" id="PKA56581.1"/>
    </source>
</evidence>
<feature type="region of interest" description="Disordered" evidence="1">
    <location>
        <begin position="24"/>
        <end position="56"/>
    </location>
</feature>
<organism evidence="2 3">
    <name type="scientific">Apostasia shenzhenica</name>
    <dbReference type="NCBI Taxonomy" id="1088818"/>
    <lineage>
        <taxon>Eukaryota</taxon>
        <taxon>Viridiplantae</taxon>
        <taxon>Streptophyta</taxon>
        <taxon>Embryophyta</taxon>
        <taxon>Tracheophyta</taxon>
        <taxon>Spermatophyta</taxon>
        <taxon>Magnoliopsida</taxon>
        <taxon>Liliopsida</taxon>
        <taxon>Asparagales</taxon>
        <taxon>Orchidaceae</taxon>
        <taxon>Apostasioideae</taxon>
        <taxon>Apostasia</taxon>
    </lineage>
</organism>
<dbReference type="EMBL" id="KZ451971">
    <property type="protein sequence ID" value="PKA56581.1"/>
    <property type="molecule type" value="Genomic_DNA"/>
</dbReference>
<evidence type="ECO:0000313" key="3">
    <source>
        <dbReference type="Proteomes" id="UP000236161"/>
    </source>
</evidence>